<evidence type="ECO:0000256" key="5">
    <source>
        <dbReference type="PROSITE-ProRule" id="PRU00276"/>
    </source>
</evidence>
<comment type="caution">
    <text evidence="5">Lacks conserved residue(s) required for the propagation of feature annotation.</text>
</comment>
<feature type="signal peptide" evidence="6">
    <location>
        <begin position="1"/>
        <end position="20"/>
    </location>
</feature>
<dbReference type="GO" id="GO:0004222">
    <property type="term" value="F:metalloendopeptidase activity"/>
    <property type="evidence" value="ECO:0007669"/>
    <property type="project" value="InterPro"/>
</dbReference>
<dbReference type="InterPro" id="IPR024079">
    <property type="entry name" value="MetalloPept_cat_dom_sf"/>
</dbReference>
<evidence type="ECO:0000313" key="8">
    <source>
        <dbReference type="EMBL" id="KAK8777846.1"/>
    </source>
</evidence>
<dbReference type="Pfam" id="PF13688">
    <property type="entry name" value="Reprolysin_5"/>
    <property type="match status" value="1"/>
</dbReference>
<keyword evidence="2" id="KW-0378">Hydrolase</keyword>
<feature type="active site" evidence="5">
    <location>
        <position position="336"/>
    </location>
</feature>
<accession>A0AAQ4ESW4</accession>
<dbReference type="AlphaFoldDB" id="A0AAQ4ESW4"/>
<evidence type="ECO:0000256" key="2">
    <source>
        <dbReference type="ARBA" id="ARBA00022801"/>
    </source>
</evidence>
<dbReference type="GO" id="GO:0046872">
    <property type="term" value="F:metal ion binding"/>
    <property type="evidence" value="ECO:0007669"/>
    <property type="project" value="UniProtKB-KW"/>
</dbReference>
<name>A0AAQ4ESW4_AMBAM</name>
<keyword evidence="6" id="KW-0732">Signal</keyword>
<feature type="binding site" evidence="5">
    <location>
        <position position="335"/>
    </location>
    <ligand>
        <name>Zn(2+)</name>
        <dbReference type="ChEBI" id="CHEBI:29105"/>
        <note>catalytic</note>
    </ligand>
</feature>
<feature type="binding site" evidence="5">
    <location>
        <position position="345"/>
    </location>
    <ligand>
        <name>Zn(2+)</name>
        <dbReference type="ChEBI" id="CHEBI:29105"/>
        <note>catalytic</note>
    </ligand>
</feature>
<keyword evidence="5" id="KW-0479">Metal-binding</keyword>
<dbReference type="SUPFAM" id="SSF55486">
    <property type="entry name" value="Metalloproteases ('zincins'), catalytic domain"/>
    <property type="match status" value="1"/>
</dbReference>
<keyword evidence="1" id="KW-0645">Protease</keyword>
<evidence type="ECO:0000256" key="4">
    <source>
        <dbReference type="ARBA" id="ARBA00023049"/>
    </source>
</evidence>
<evidence type="ECO:0000313" key="9">
    <source>
        <dbReference type="Proteomes" id="UP001321473"/>
    </source>
</evidence>
<evidence type="ECO:0000259" key="7">
    <source>
        <dbReference type="PROSITE" id="PS50215"/>
    </source>
</evidence>
<dbReference type="GO" id="GO:0006509">
    <property type="term" value="P:membrane protein ectodomain proteolysis"/>
    <property type="evidence" value="ECO:0007669"/>
    <property type="project" value="TreeGrafter"/>
</dbReference>
<dbReference type="Gene3D" id="3.40.390.10">
    <property type="entry name" value="Collagenase (Catalytic Domain)"/>
    <property type="match status" value="1"/>
</dbReference>
<proteinExistence type="predicted"/>
<feature type="domain" description="Peptidase M12B" evidence="7">
    <location>
        <begin position="189"/>
        <end position="408"/>
    </location>
</feature>
<dbReference type="EMBL" id="JARKHS020011408">
    <property type="protein sequence ID" value="KAK8777846.1"/>
    <property type="molecule type" value="Genomic_DNA"/>
</dbReference>
<evidence type="ECO:0000256" key="1">
    <source>
        <dbReference type="ARBA" id="ARBA00022670"/>
    </source>
</evidence>
<dbReference type="PANTHER" id="PTHR11905">
    <property type="entry name" value="ADAM A DISINTEGRIN AND METALLOPROTEASE DOMAIN"/>
    <property type="match status" value="1"/>
</dbReference>
<gene>
    <name evidence="8" type="ORF">V5799_020813</name>
</gene>
<protein>
    <recommendedName>
        <fullName evidence="7">Peptidase M12B domain-containing protein</fullName>
    </recommendedName>
</protein>
<reference evidence="8 9" key="1">
    <citation type="journal article" date="2023" name="Arcadia Sci">
        <title>De novo assembly of a long-read Amblyomma americanum tick genome.</title>
        <authorList>
            <person name="Chou S."/>
            <person name="Poskanzer K.E."/>
            <person name="Rollins M."/>
            <person name="Thuy-Boun P.S."/>
        </authorList>
    </citation>
    <scope>NUCLEOTIDE SEQUENCE [LARGE SCALE GENOMIC DNA]</scope>
    <source>
        <strain evidence="8">F_SG_1</strain>
        <tissue evidence="8">Salivary glands</tissue>
    </source>
</reference>
<dbReference type="PROSITE" id="PS50215">
    <property type="entry name" value="ADAM_MEPRO"/>
    <property type="match status" value="1"/>
</dbReference>
<keyword evidence="9" id="KW-1185">Reference proteome</keyword>
<dbReference type="Proteomes" id="UP001321473">
    <property type="component" value="Unassembled WGS sequence"/>
</dbReference>
<feature type="binding site" evidence="5">
    <location>
        <position position="339"/>
    </location>
    <ligand>
        <name>Zn(2+)</name>
        <dbReference type="ChEBI" id="CHEBI:29105"/>
        <note>catalytic</note>
    </ligand>
</feature>
<organism evidence="8 9">
    <name type="scientific">Amblyomma americanum</name>
    <name type="common">Lone star tick</name>
    <dbReference type="NCBI Taxonomy" id="6943"/>
    <lineage>
        <taxon>Eukaryota</taxon>
        <taxon>Metazoa</taxon>
        <taxon>Ecdysozoa</taxon>
        <taxon>Arthropoda</taxon>
        <taxon>Chelicerata</taxon>
        <taxon>Arachnida</taxon>
        <taxon>Acari</taxon>
        <taxon>Parasitiformes</taxon>
        <taxon>Ixodida</taxon>
        <taxon>Ixodoidea</taxon>
        <taxon>Ixodidae</taxon>
        <taxon>Amblyomminae</taxon>
        <taxon>Amblyomma</taxon>
    </lineage>
</organism>
<sequence>MMAVAVVFGLFVQLASHIYAAPASKILSERIVYPLHLESRADTGERVVRITDDLELNLEKTRLFGDEVTVVGFDGDNNEVALSMPGHEAEKSLYHDTKRLAAVHLTHDDGFQVEGVLGPRFRIRPLPAAERSSDGHVAHLLFEVEEKRENDPMQRSLRDQLQSRDISSSYNNSFKARSLLPEERQSRIIYPELTIFCDAPFTEHFRSNYTKILRYMTVFMTSVNLRYLSLTDPYVWNIPVYIVALNRENEIYMSLSGDYVYDTLTLDNMPKKLSNYYYYTATDISVTVTARDIISYYGETHTAGYAYTGTACGSLKVAITEETPGTYNGIRLFAHELAHVLGAQHDGDPPLSYIEGHPGALSCPWSDGYIMSYASNRPENYHRFSYCSQLQIRHTVNQKGRECLHTINVQTEVKPIYKLPSEMITLESFCRYVYRKTKGELTFYPDRGQENCKVYCKEKHSSMMWIFDRPDGFKCNHGREHITKKTRKNSKLNIQDFS</sequence>
<evidence type="ECO:0000256" key="6">
    <source>
        <dbReference type="SAM" id="SignalP"/>
    </source>
</evidence>
<keyword evidence="4" id="KW-0482">Metalloprotease</keyword>
<comment type="caution">
    <text evidence="8">The sequence shown here is derived from an EMBL/GenBank/DDBJ whole genome shotgun (WGS) entry which is preliminary data.</text>
</comment>
<dbReference type="InterPro" id="IPR001590">
    <property type="entry name" value="Peptidase_M12B"/>
</dbReference>
<feature type="chain" id="PRO_5042814690" description="Peptidase M12B domain-containing protein" evidence="6">
    <location>
        <begin position="21"/>
        <end position="498"/>
    </location>
</feature>
<evidence type="ECO:0000256" key="3">
    <source>
        <dbReference type="ARBA" id="ARBA00022833"/>
    </source>
</evidence>
<dbReference type="PANTHER" id="PTHR11905:SF159">
    <property type="entry name" value="ADAM METALLOPROTEASE"/>
    <property type="match status" value="1"/>
</dbReference>
<keyword evidence="3 5" id="KW-0862">Zinc</keyword>